<gene>
    <name evidence="3" type="ORF">DLJ53_31650</name>
</gene>
<evidence type="ECO:0000313" key="3">
    <source>
        <dbReference type="EMBL" id="RAH96842.1"/>
    </source>
</evidence>
<dbReference type="PANTHER" id="PTHR21198:SF7">
    <property type="entry name" value="ASPARTATE-GLUTAMATE RACEMASE FAMILY"/>
    <property type="match status" value="1"/>
</dbReference>
<accession>A0A8B2NHP1</accession>
<comment type="similarity">
    <text evidence="1">Belongs to the aspartate/glutamate racemases family.</text>
</comment>
<dbReference type="PROSITE" id="PS00923">
    <property type="entry name" value="ASP_GLU_RACEMASE_1"/>
    <property type="match status" value="1"/>
</dbReference>
<dbReference type="PANTHER" id="PTHR21198">
    <property type="entry name" value="GLUTAMATE RACEMASE"/>
    <property type="match status" value="1"/>
</dbReference>
<dbReference type="Proteomes" id="UP000249590">
    <property type="component" value="Unassembled WGS sequence"/>
</dbReference>
<dbReference type="GO" id="GO:0047661">
    <property type="term" value="F:amino-acid racemase activity"/>
    <property type="evidence" value="ECO:0007669"/>
    <property type="project" value="InterPro"/>
</dbReference>
<sequence>MSVHGDDVRARGTPRTIGVLGGMGPEATILLMQRILDATPAADDADHIPLLVDSNTQVPSRIAHLIEGMGEDPAPVLEAMTRRLVAMGAAALAMPCNTAHSYAGAVRRAAGDVPFLDMVALTAAAANEAAVTAGPVGLLASRAVEKTAIFADACGTRGVIYPADRDAMLSAIRAVKSGRRDAARPVLDAAAAELAAAGAAVLVVGCSEFSLLSREIGAPVPLVDSLDSLTEACVAFARAPAGATPVA</sequence>
<evidence type="ECO:0000256" key="1">
    <source>
        <dbReference type="ARBA" id="ARBA00007847"/>
    </source>
</evidence>
<proteinExistence type="inferred from homology"/>
<keyword evidence="2" id="KW-0413">Isomerase</keyword>
<dbReference type="OrthoDB" id="9803739at2"/>
<dbReference type="InterPro" id="IPR001920">
    <property type="entry name" value="Asp/Glu_race"/>
</dbReference>
<dbReference type="RefSeq" id="WP_111352365.1">
    <property type="nucleotide sequence ID" value="NZ_QHHQ01000011.1"/>
</dbReference>
<dbReference type="Gene3D" id="3.40.50.1860">
    <property type="match status" value="2"/>
</dbReference>
<reference evidence="3 4" key="1">
    <citation type="submission" date="2018-05" db="EMBL/GenBank/DDBJ databases">
        <title>Acuticoccus sediminis sp. nov., isolated from deep-sea sediment of Indian Ocean.</title>
        <authorList>
            <person name="Liu X."/>
            <person name="Lai Q."/>
            <person name="Du Y."/>
            <person name="Sun F."/>
            <person name="Zhang X."/>
            <person name="Wang S."/>
            <person name="Shao Z."/>
        </authorList>
    </citation>
    <scope>NUCLEOTIDE SEQUENCE [LARGE SCALE GENOMIC DNA]</scope>
    <source>
        <strain evidence="3 4">PTG4-2</strain>
    </source>
</reference>
<dbReference type="AlphaFoldDB" id="A0A8B2NHP1"/>
<organism evidence="3 4">
    <name type="scientific">Acuticoccus sediminis</name>
    <dbReference type="NCBI Taxonomy" id="2184697"/>
    <lineage>
        <taxon>Bacteria</taxon>
        <taxon>Pseudomonadati</taxon>
        <taxon>Pseudomonadota</taxon>
        <taxon>Alphaproteobacteria</taxon>
        <taxon>Hyphomicrobiales</taxon>
        <taxon>Amorphaceae</taxon>
        <taxon>Acuticoccus</taxon>
    </lineage>
</organism>
<dbReference type="Pfam" id="PF01177">
    <property type="entry name" value="Asp_Glu_race"/>
    <property type="match status" value="1"/>
</dbReference>
<dbReference type="SUPFAM" id="SSF53681">
    <property type="entry name" value="Aspartate/glutamate racemase"/>
    <property type="match status" value="2"/>
</dbReference>
<comment type="caution">
    <text evidence="3">The sequence shown here is derived from an EMBL/GenBank/DDBJ whole genome shotgun (WGS) entry which is preliminary data.</text>
</comment>
<name>A0A8B2NHP1_9HYPH</name>
<dbReference type="InterPro" id="IPR018187">
    <property type="entry name" value="Asp/Glu_racemase_AS_1"/>
</dbReference>
<protein>
    <submittedName>
        <fullName evidence="3">Aspartate racemase</fullName>
    </submittedName>
</protein>
<evidence type="ECO:0000313" key="4">
    <source>
        <dbReference type="Proteomes" id="UP000249590"/>
    </source>
</evidence>
<dbReference type="NCBIfam" id="TIGR00035">
    <property type="entry name" value="asp_race"/>
    <property type="match status" value="1"/>
</dbReference>
<keyword evidence="4" id="KW-1185">Reference proteome</keyword>
<dbReference type="InterPro" id="IPR004380">
    <property type="entry name" value="Asp_race"/>
</dbReference>
<evidence type="ECO:0000256" key="2">
    <source>
        <dbReference type="ARBA" id="ARBA00023235"/>
    </source>
</evidence>
<dbReference type="InterPro" id="IPR015942">
    <property type="entry name" value="Asp/Glu/hydantoin_racemase"/>
</dbReference>
<dbReference type="EMBL" id="QHHQ01000011">
    <property type="protein sequence ID" value="RAH96842.1"/>
    <property type="molecule type" value="Genomic_DNA"/>
</dbReference>